<feature type="transmembrane region" description="Helical" evidence="1">
    <location>
        <begin position="189"/>
        <end position="209"/>
    </location>
</feature>
<evidence type="ECO:0000313" key="3">
    <source>
        <dbReference type="Proteomes" id="UP000177040"/>
    </source>
</evidence>
<evidence type="ECO:0000313" key="2">
    <source>
        <dbReference type="EMBL" id="OGH78189.1"/>
    </source>
</evidence>
<evidence type="ECO:0008006" key="4">
    <source>
        <dbReference type="Google" id="ProtNLM"/>
    </source>
</evidence>
<keyword evidence="1" id="KW-0472">Membrane</keyword>
<gene>
    <name evidence="2" type="ORF">A2983_00035</name>
</gene>
<dbReference type="PANTHER" id="PTHR36833:SF1">
    <property type="entry name" value="INTEGRAL MEMBRANE TRANSPORT PROTEIN"/>
    <property type="match status" value="1"/>
</dbReference>
<dbReference type="PANTHER" id="PTHR36833">
    <property type="entry name" value="SLR0610 PROTEIN-RELATED"/>
    <property type="match status" value="1"/>
</dbReference>
<feature type="transmembrane region" description="Helical" evidence="1">
    <location>
        <begin position="127"/>
        <end position="151"/>
    </location>
</feature>
<keyword evidence="1" id="KW-0812">Transmembrane</keyword>
<evidence type="ECO:0000256" key="1">
    <source>
        <dbReference type="SAM" id="Phobius"/>
    </source>
</evidence>
<comment type="caution">
    <text evidence="2">The sequence shown here is derived from an EMBL/GenBank/DDBJ whole genome shotgun (WGS) entry which is preliminary data.</text>
</comment>
<dbReference type="EMBL" id="MFQH01000016">
    <property type="protein sequence ID" value="OGH78189.1"/>
    <property type="molecule type" value="Genomic_DNA"/>
</dbReference>
<organism evidence="2 3">
    <name type="scientific">Candidatus Magasanikbacteria bacterium RIFCSPLOWO2_01_FULL_40_15</name>
    <dbReference type="NCBI Taxonomy" id="1798686"/>
    <lineage>
        <taxon>Bacteria</taxon>
        <taxon>Candidatus Magasanikiibacteriota</taxon>
    </lineage>
</organism>
<dbReference type="Pfam" id="PF06182">
    <property type="entry name" value="ABC2_membrane_6"/>
    <property type="match status" value="1"/>
</dbReference>
<keyword evidence="1" id="KW-1133">Transmembrane helix</keyword>
<feature type="transmembrane region" description="Helical" evidence="1">
    <location>
        <begin position="12"/>
        <end position="35"/>
    </location>
</feature>
<feature type="transmembrane region" description="Helical" evidence="1">
    <location>
        <begin position="47"/>
        <end position="64"/>
    </location>
</feature>
<proteinExistence type="predicted"/>
<dbReference type="AlphaFoldDB" id="A0A1F6N2N5"/>
<feature type="transmembrane region" description="Helical" evidence="1">
    <location>
        <begin position="215"/>
        <end position="234"/>
    </location>
</feature>
<dbReference type="Proteomes" id="UP000177040">
    <property type="component" value="Unassembled WGS sequence"/>
</dbReference>
<protein>
    <recommendedName>
        <fullName evidence="4">ABC transporter permease</fullName>
    </recommendedName>
</protein>
<accession>A0A1F6N2N5</accession>
<sequence>MKALSYRGNFIFGFIITGMESLTMFAAIGIVFTKINTLAGWNFGDVLVLNGVHLLANTASWLLFRGGINDFDRVINRGEFDFYLVRPVSAQFYASIQRIDVEDVARGIVGIVVMFFGLSQNNAVIQLIHLPLFFLTFFCGQAVLYGVFLSLKTISFKSIQGWATNNIAFRFQELASYPTDIYRGILKTVYTFILPLIFVATVPTKALLGKLPFELAVGSIIAAIISFCIARFFWQMGIKNYSSASS</sequence>
<name>A0A1F6N2N5_9BACT</name>
<dbReference type="InterPro" id="IPR010390">
    <property type="entry name" value="ABC-2_transporter-like"/>
</dbReference>
<reference evidence="2 3" key="1">
    <citation type="journal article" date="2016" name="Nat. Commun.">
        <title>Thousands of microbial genomes shed light on interconnected biogeochemical processes in an aquifer system.</title>
        <authorList>
            <person name="Anantharaman K."/>
            <person name="Brown C.T."/>
            <person name="Hug L.A."/>
            <person name="Sharon I."/>
            <person name="Castelle C.J."/>
            <person name="Probst A.J."/>
            <person name="Thomas B.C."/>
            <person name="Singh A."/>
            <person name="Wilkins M.J."/>
            <person name="Karaoz U."/>
            <person name="Brodie E.L."/>
            <person name="Williams K.H."/>
            <person name="Hubbard S.S."/>
            <person name="Banfield J.F."/>
        </authorList>
    </citation>
    <scope>NUCLEOTIDE SEQUENCE [LARGE SCALE GENOMIC DNA]</scope>
</reference>